<sequence length="541" mass="60073">MANTKRNIRKIGIYPKVKFNLKLKMITLISLLLVGICITFALFLHHFLSKTIEDQMGKRALSVAQSIANIPEIKNAFSLEDPSLVIQDIVTPIQEEVGAEFIVVGNRNGTRYSHPDANKIGKKMVGGDNDRALLHGQSYISKKEGSLGLSIRGKAPIYANQEIIGVVSVGFLNDSIQDIITNQSKSIWYTLGIIVLIGIIGAIIISYHIKKLLYNMEPEEISHLYLQNEAILQSTHEGIIAIDHNGFITTINSAAMQILQCKQDYDYKKTSIEQILPAITDSRGEIFHDREMVLGDQVVLVNQTPVYSENVITGAVITFRKKSELQKITEELSRIKQYANAQRAQTHEHSNKLHIILGLLLNNKIKEAIHFIKKENNLQSERLKFLTENVTDPLIHALLLGKSNQALELGVTLSINPYSQLTYKLSEAQQDAILTSLGNIIENAFEAVKNNMEKERKVSIFFTDIGKEVVFEIEDSGAGVEQKDIPHLFEQGFSTKPGVHHGTGLALSKQAVYAVGGEIILEEAELGGAYFIISIPKELGG</sequence>
<keyword evidence="9 16" id="KW-0418">Kinase</keyword>
<dbReference type="Proteomes" id="UP000037854">
    <property type="component" value="Unassembled WGS sequence"/>
</dbReference>
<dbReference type="InterPro" id="IPR029151">
    <property type="entry name" value="Sensor-like_sf"/>
</dbReference>
<evidence type="ECO:0000256" key="6">
    <source>
        <dbReference type="ARBA" id="ARBA00022679"/>
    </source>
</evidence>
<evidence type="ECO:0000256" key="7">
    <source>
        <dbReference type="ARBA" id="ARBA00022692"/>
    </source>
</evidence>
<evidence type="ECO:0000256" key="3">
    <source>
        <dbReference type="ARBA" id="ARBA00012438"/>
    </source>
</evidence>
<evidence type="ECO:0000313" key="16">
    <source>
        <dbReference type="EMBL" id="KPH74307.1"/>
    </source>
</evidence>
<dbReference type="Pfam" id="PF00989">
    <property type="entry name" value="PAS"/>
    <property type="match status" value="1"/>
</dbReference>
<keyword evidence="8" id="KW-0547">Nucleotide-binding</keyword>
<feature type="transmembrane region" description="Helical" evidence="14">
    <location>
        <begin position="187"/>
        <end position="207"/>
    </location>
</feature>
<evidence type="ECO:0000259" key="15">
    <source>
        <dbReference type="PROSITE" id="PS50109"/>
    </source>
</evidence>
<dbReference type="SMART" id="SM00091">
    <property type="entry name" value="PAS"/>
    <property type="match status" value="1"/>
</dbReference>
<comment type="subcellular location">
    <subcellularLocation>
        <location evidence="2">Cell membrane</location>
        <topology evidence="2">Multi-pass membrane protein</topology>
    </subcellularLocation>
</comment>
<dbReference type="Pfam" id="PF17203">
    <property type="entry name" value="sCache_3_2"/>
    <property type="match status" value="1"/>
</dbReference>
<dbReference type="EMBL" id="LGTK01000033">
    <property type="protein sequence ID" value="KPH74307.1"/>
    <property type="molecule type" value="Genomic_DNA"/>
</dbReference>
<evidence type="ECO:0000256" key="14">
    <source>
        <dbReference type="SAM" id="Phobius"/>
    </source>
</evidence>
<protein>
    <recommendedName>
        <fullName evidence="3">histidine kinase</fullName>
        <ecNumber evidence="3">2.7.13.3</ecNumber>
    </recommendedName>
</protein>
<dbReference type="GO" id="GO:0016301">
    <property type="term" value="F:kinase activity"/>
    <property type="evidence" value="ECO:0007669"/>
    <property type="project" value="UniProtKB-KW"/>
</dbReference>
<keyword evidence="4" id="KW-1003">Cell membrane</keyword>
<keyword evidence="10" id="KW-0067">ATP-binding</keyword>
<dbReference type="InterPro" id="IPR013767">
    <property type="entry name" value="PAS_fold"/>
</dbReference>
<evidence type="ECO:0000256" key="5">
    <source>
        <dbReference type="ARBA" id="ARBA00022553"/>
    </source>
</evidence>
<dbReference type="InterPro" id="IPR000014">
    <property type="entry name" value="PAS"/>
</dbReference>
<dbReference type="SMART" id="SM00387">
    <property type="entry name" value="HATPase_c"/>
    <property type="match status" value="1"/>
</dbReference>
<name>A0ABR5MIL5_9BACI</name>
<dbReference type="InterPro" id="IPR035965">
    <property type="entry name" value="PAS-like_dom_sf"/>
</dbReference>
<comment type="catalytic activity">
    <reaction evidence="1">
        <text>ATP + protein L-histidine = ADP + protein N-phospho-L-histidine.</text>
        <dbReference type="EC" id="2.7.13.3"/>
    </reaction>
</comment>
<evidence type="ECO:0000256" key="4">
    <source>
        <dbReference type="ARBA" id="ARBA00022475"/>
    </source>
</evidence>
<dbReference type="Gene3D" id="3.30.450.20">
    <property type="entry name" value="PAS domain"/>
    <property type="match status" value="2"/>
</dbReference>
<evidence type="ECO:0000256" key="10">
    <source>
        <dbReference type="ARBA" id="ARBA00022840"/>
    </source>
</evidence>
<dbReference type="RefSeq" id="WP_060668605.1">
    <property type="nucleotide sequence ID" value="NZ_JBHTKV010000026.1"/>
</dbReference>
<comment type="caution">
    <text evidence="16">The sequence shown here is derived from an EMBL/GenBank/DDBJ whole genome shotgun (WGS) entry which is preliminary data.</text>
</comment>
<feature type="domain" description="Histidine kinase" evidence="15">
    <location>
        <begin position="344"/>
        <end position="539"/>
    </location>
</feature>
<dbReference type="InterPro" id="IPR036890">
    <property type="entry name" value="HATPase_C_sf"/>
</dbReference>
<dbReference type="SUPFAM" id="SSF103190">
    <property type="entry name" value="Sensory domain-like"/>
    <property type="match status" value="1"/>
</dbReference>
<reference evidence="16 17" key="1">
    <citation type="submission" date="2015-07" db="EMBL/GenBank/DDBJ databases">
        <title>High-quality draft genome sequence of Oceanobacillus caeni HM6, a bacillus isolated from a human feces.</title>
        <authorList>
            <person name="Kumar J."/>
            <person name="Verma M.K."/>
            <person name="Pandey R."/>
            <person name="Bhambi M."/>
            <person name="Chauhan N."/>
        </authorList>
    </citation>
    <scope>NUCLEOTIDE SEQUENCE [LARGE SCALE GENOMIC DNA]</scope>
    <source>
        <strain evidence="16 17">HM6</strain>
    </source>
</reference>
<evidence type="ECO:0000256" key="1">
    <source>
        <dbReference type="ARBA" id="ARBA00000085"/>
    </source>
</evidence>
<dbReference type="SUPFAM" id="SSF55874">
    <property type="entry name" value="ATPase domain of HSP90 chaperone/DNA topoisomerase II/histidine kinase"/>
    <property type="match status" value="1"/>
</dbReference>
<accession>A0ABR5MIL5</accession>
<keyword evidence="7 14" id="KW-0812">Transmembrane</keyword>
<dbReference type="InterPro" id="IPR050980">
    <property type="entry name" value="2C_sensor_his_kinase"/>
</dbReference>
<dbReference type="SUPFAM" id="SSF55785">
    <property type="entry name" value="PYP-like sensor domain (PAS domain)"/>
    <property type="match status" value="1"/>
</dbReference>
<dbReference type="InterPro" id="IPR016120">
    <property type="entry name" value="Sig_transdc_His_kin_SpoOB"/>
</dbReference>
<dbReference type="Gene3D" id="3.30.565.10">
    <property type="entry name" value="Histidine kinase-like ATPase, C-terminal domain"/>
    <property type="match status" value="1"/>
</dbReference>
<evidence type="ECO:0000256" key="11">
    <source>
        <dbReference type="ARBA" id="ARBA00022989"/>
    </source>
</evidence>
<evidence type="ECO:0000313" key="17">
    <source>
        <dbReference type="Proteomes" id="UP000037854"/>
    </source>
</evidence>
<organism evidence="16 17">
    <name type="scientific">Oceanobacillus caeni</name>
    <dbReference type="NCBI Taxonomy" id="405946"/>
    <lineage>
        <taxon>Bacteria</taxon>
        <taxon>Bacillati</taxon>
        <taxon>Bacillota</taxon>
        <taxon>Bacilli</taxon>
        <taxon>Bacillales</taxon>
        <taxon>Bacillaceae</taxon>
        <taxon>Oceanobacillus</taxon>
    </lineage>
</organism>
<evidence type="ECO:0000256" key="8">
    <source>
        <dbReference type="ARBA" id="ARBA00022741"/>
    </source>
</evidence>
<evidence type="ECO:0000256" key="2">
    <source>
        <dbReference type="ARBA" id="ARBA00004651"/>
    </source>
</evidence>
<dbReference type="PANTHER" id="PTHR44936:SF9">
    <property type="entry name" value="SENSOR PROTEIN CREC"/>
    <property type="match status" value="1"/>
</dbReference>
<gene>
    <name evidence="16" type="ORF">AFL42_10450</name>
</gene>
<proteinExistence type="predicted"/>
<dbReference type="PANTHER" id="PTHR44936">
    <property type="entry name" value="SENSOR PROTEIN CREC"/>
    <property type="match status" value="1"/>
</dbReference>
<dbReference type="PRINTS" id="PR00344">
    <property type="entry name" value="BCTRLSENSOR"/>
</dbReference>
<dbReference type="InterPro" id="IPR003594">
    <property type="entry name" value="HATPase_dom"/>
</dbReference>
<dbReference type="SUPFAM" id="SSF55890">
    <property type="entry name" value="Sporulation response regulatory protein Spo0B"/>
    <property type="match status" value="1"/>
</dbReference>
<evidence type="ECO:0000256" key="12">
    <source>
        <dbReference type="ARBA" id="ARBA00023012"/>
    </source>
</evidence>
<dbReference type="InterPro" id="IPR004358">
    <property type="entry name" value="Sig_transdc_His_kin-like_C"/>
</dbReference>
<keyword evidence="13 14" id="KW-0472">Membrane</keyword>
<evidence type="ECO:0000256" key="13">
    <source>
        <dbReference type="ARBA" id="ARBA00023136"/>
    </source>
</evidence>
<keyword evidence="12" id="KW-0902">Two-component regulatory system</keyword>
<keyword evidence="17" id="KW-1185">Reference proteome</keyword>
<feature type="transmembrane region" description="Helical" evidence="14">
    <location>
        <begin position="26"/>
        <end position="48"/>
    </location>
</feature>
<dbReference type="InterPro" id="IPR005467">
    <property type="entry name" value="His_kinase_dom"/>
</dbReference>
<dbReference type="PROSITE" id="PS50109">
    <property type="entry name" value="HIS_KIN"/>
    <property type="match status" value="1"/>
</dbReference>
<keyword evidence="5" id="KW-0597">Phosphoprotein</keyword>
<keyword evidence="11 14" id="KW-1133">Transmembrane helix</keyword>
<keyword evidence="6" id="KW-0808">Transferase</keyword>
<dbReference type="InterPro" id="IPR033463">
    <property type="entry name" value="sCache_3"/>
</dbReference>
<dbReference type="Pfam" id="PF02518">
    <property type="entry name" value="HATPase_c"/>
    <property type="match status" value="1"/>
</dbReference>
<evidence type="ECO:0000256" key="9">
    <source>
        <dbReference type="ARBA" id="ARBA00022777"/>
    </source>
</evidence>
<dbReference type="EC" id="2.7.13.3" evidence="3"/>